<dbReference type="AlphaFoldDB" id="A0AAV5U333"/>
<sequence length="91" mass="9715">KPFGCCGMSNATSAHVILALILVVNFLRFVGAMGRIRRESGIGGLGLLIYAGWSLLHALGIDTPRRGFEPAPSLSESPSCRLSSRLLDSRC</sequence>
<feature type="transmembrane region" description="Helical" evidence="2">
    <location>
        <begin position="42"/>
        <end position="61"/>
    </location>
</feature>
<name>A0AAV5U333_9BILA</name>
<reference evidence="3" key="1">
    <citation type="submission" date="2023-10" db="EMBL/GenBank/DDBJ databases">
        <title>Genome assembly of Pristionchus species.</title>
        <authorList>
            <person name="Yoshida K."/>
            <person name="Sommer R.J."/>
        </authorList>
    </citation>
    <scope>NUCLEOTIDE SEQUENCE</scope>
    <source>
        <strain evidence="3">RS0144</strain>
    </source>
</reference>
<keyword evidence="2" id="KW-0472">Membrane</keyword>
<feature type="transmembrane region" description="Helical" evidence="2">
    <location>
        <begin position="12"/>
        <end position="30"/>
    </location>
</feature>
<evidence type="ECO:0000313" key="3">
    <source>
        <dbReference type="EMBL" id="GMT00891.1"/>
    </source>
</evidence>
<evidence type="ECO:0000256" key="1">
    <source>
        <dbReference type="SAM" id="MobiDB-lite"/>
    </source>
</evidence>
<accession>A0AAV5U333</accession>
<feature type="non-terminal residue" evidence="3">
    <location>
        <position position="1"/>
    </location>
</feature>
<organism evidence="3 4">
    <name type="scientific">Pristionchus entomophagus</name>
    <dbReference type="NCBI Taxonomy" id="358040"/>
    <lineage>
        <taxon>Eukaryota</taxon>
        <taxon>Metazoa</taxon>
        <taxon>Ecdysozoa</taxon>
        <taxon>Nematoda</taxon>
        <taxon>Chromadorea</taxon>
        <taxon>Rhabditida</taxon>
        <taxon>Rhabditina</taxon>
        <taxon>Diplogasteromorpha</taxon>
        <taxon>Diplogasteroidea</taxon>
        <taxon>Neodiplogasteridae</taxon>
        <taxon>Pristionchus</taxon>
    </lineage>
</organism>
<dbReference type="EMBL" id="BTSX01000005">
    <property type="protein sequence ID" value="GMT00891.1"/>
    <property type="molecule type" value="Genomic_DNA"/>
</dbReference>
<keyword evidence="4" id="KW-1185">Reference proteome</keyword>
<proteinExistence type="predicted"/>
<gene>
    <name evidence="3" type="ORF">PENTCL1PPCAC_23065</name>
</gene>
<keyword evidence="2" id="KW-0812">Transmembrane</keyword>
<feature type="region of interest" description="Disordered" evidence="1">
    <location>
        <begin position="69"/>
        <end position="91"/>
    </location>
</feature>
<feature type="compositionally biased region" description="Low complexity" evidence="1">
    <location>
        <begin position="73"/>
        <end position="91"/>
    </location>
</feature>
<evidence type="ECO:0000313" key="4">
    <source>
        <dbReference type="Proteomes" id="UP001432027"/>
    </source>
</evidence>
<keyword evidence="2" id="KW-1133">Transmembrane helix</keyword>
<dbReference type="Proteomes" id="UP001432027">
    <property type="component" value="Unassembled WGS sequence"/>
</dbReference>
<feature type="non-terminal residue" evidence="3">
    <location>
        <position position="91"/>
    </location>
</feature>
<protein>
    <submittedName>
        <fullName evidence="3">Uncharacterized protein</fullName>
    </submittedName>
</protein>
<evidence type="ECO:0000256" key="2">
    <source>
        <dbReference type="SAM" id="Phobius"/>
    </source>
</evidence>
<comment type="caution">
    <text evidence="3">The sequence shown here is derived from an EMBL/GenBank/DDBJ whole genome shotgun (WGS) entry which is preliminary data.</text>
</comment>